<reference evidence="2 3" key="1">
    <citation type="journal article" date="2007" name="Nature">
        <title>Evolution of genes and genomes on the Drosophila phylogeny.</title>
        <authorList>
            <consortium name="Drosophila 12 Genomes Consortium"/>
            <person name="Clark A.G."/>
            <person name="Eisen M.B."/>
            <person name="Smith D.R."/>
            <person name="Bergman C.M."/>
            <person name="Oliver B."/>
            <person name="Markow T.A."/>
            <person name="Kaufman T.C."/>
            <person name="Kellis M."/>
            <person name="Gelbart W."/>
            <person name="Iyer V.N."/>
            <person name="Pollard D.A."/>
            <person name="Sackton T.B."/>
            <person name="Larracuente A.M."/>
            <person name="Singh N.D."/>
            <person name="Abad J.P."/>
            <person name="Abt D.N."/>
            <person name="Adryan B."/>
            <person name="Aguade M."/>
            <person name="Akashi H."/>
            <person name="Anderson W.W."/>
            <person name="Aquadro C.F."/>
            <person name="Ardell D.H."/>
            <person name="Arguello R."/>
            <person name="Artieri C.G."/>
            <person name="Barbash D.A."/>
            <person name="Barker D."/>
            <person name="Barsanti P."/>
            <person name="Batterham P."/>
            <person name="Batzoglou S."/>
            <person name="Begun D."/>
            <person name="Bhutkar A."/>
            <person name="Blanco E."/>
            <person name="Bosak S.A."/>
            <person name="Bradley R.K."/>
            <person name="Brand A.D."/>
            <person name="Brent M.R."/>
            <person name="Brooks A.N."/>
            <person name="Brown R.H."/>
            <person name="Butlin R.K."/>
            <person name="Caggese C."/>
            <person name="Calvi B.R."/>
            <person name="Bernardo de Carvalho A."/>
            <person name="Caspi A."/>
            <person name="Castrezana S."/>
            <person name="Celniker S.E."/>
            <person name="Chang J.L."/>
            <person name="Chapple C."/>
            <person name="Chatterji S."/>
            <person name="Chinwalla A."/>
            <person name="Civetta A."/>
            <person name="Clifton S.W."/>
            <person name="Comeron J.M."/>
            <person name="Costello J.C."/>
            <person name="Coyne J.A."/>
            <person name="Daub J."/>
            <person name="David R.G."/>
            <person name="Delcher A.L."/>
            <person name="Delehaunty K."/>
            <person name="Do C.B."/>
            <person name="Ebling H."/>
            <person name="Edwards K."/>
            <person name="Eickbush T."/>
            <person name="Evans J.D."/>
            <person name="Filipski A."/>
            <person name="Findeiss S."/>
            <person name="Freyhult E."/>
            <person name="Fulton L."/>
            <person name="Fulton R."/>
            <person name="Garcia A.C."/>
            <person name="Gardiner A."/>
            <person name="Garfield D.A."/>
            <person name="Garvin B.E."/>
            <person name="Gibson G."/>
            <person name="Gilbert D."/>
            <person name="Gnerre S."/>
            <person name="Godfrey J."/>
            <person name="Good R."/>
            <person name="Gotea V."/>
            <person name="Gravely B."/>
            <person name="Greenberg A.J."/>
            <person name="Griffiths-Jones S."/>
            <person name="Gross S."/>
            <person name="Guigo R."/>
            <person name="Gustafson E.A."/>
            <person name="Haerty W."/>
            <person name="Hahn M.W."/>
            <person name="Halligan D.L."/>
            <person name="Halpern A.L."/>
            <person name="Halter G.M."/>
            <person name="Han M.V."/>
            <person name="Heger A."/>
            <person name="Hillier L."/>
            <person name="Hinrichs A.S."/>
            <person name="Holmes I."/>
            <person name="Hoskins R.A."/>
            <person name="Hubisz M.J."/>
            <person name="Hultmark D."/>
            <person name="Huntley M.A."/>
            <person name="Jaffe D.B."/>
            <person name="Jagadeeshan S."/>
            <person name="Jeck W.R."/>
            <person name="Johnson J."/>
            <person name="Jones C.D."/>
            <person name="Jordan W.C."/>
            <person name="Karpen G.H."/>
            <person name="Kataoka E."/>
            <person name="Keightley P.D."/>
            <person name="Kheradpour P."/>
            <person name="Kirkness E.F."/>
            <person name="Koerich L.B."/>
            <person name="Kristiansen K."/>
            <person name="Kudrna D."/>
            <person name="Kulathinal R.J."/>
            <person name="Kumar S."/>
            <person name="Kwok R."/>
            <person name="Lander E."/>
            <person name="Langley C.H."/>
            <person name="Lapoint R."/>
            <person name="Lazzaro B.P."/>
            <person name="Lee S.J."/>
            <person name="Levesque L."/>
            <person name="Li R."/>
            <person name="Lin C.F."/>
            <person name="Lin M.F."/>
            <person name="Lindblad-Toh K."/>
            <person name="Llopart A."/>
            <person name="Long M."/>
            <person name="Low L."/>
            <person name="Lozovsky E."/>
            <person name="Lu J."/>
            <person name="Luo M."/>
            <person name="Machado C.A."/>
            <person name="Makalowski W."/>
            <person name="Marzo M."/>
            <person name="Matsuda M."/>
            <person name="Matzkin L."/>
            <person name="McAllister B."/>
            <person name="McBride C.S."/>
            <person name="McKernan B."/>
            <person name="McKernan K."/>
            <person name="Mendez-Lago M."/>
            <person name="Minx P."/>
            <person name="Mollenhauer M.U."/>
            <person name="Montooth K."/>
            <person name="Mount S.M."/>
            <person name="Mu X."/>
            <person name="Myers E."/>
            <person name="Negre B."/>
            <person name="Newfeld S."/>
            <person name="Nielsen R."/>
            <person name="Noor M.A."/>
            <person name="O'Grady P."/>
            <person name="Pachter L."/>
            <person name="Papaceit M."/>
            <person name="Parisi M.J."/>
            <person name="Parisi M."/>
            <person name="Parts L."/>
            <person name="Pedersen J.S."/>
            <person name="Pesole G."/>
            <person name="Phillippy A.M."/>
            <person name="Ponting C.P."/>
            <person name="Pop M."/>
            <person name="Porcelli D."/>
            <person name="Powell J.R."/>
            <person name="Prohaska S."/>
            <person name="Pruitt K."/>
            <person name="Puig M."/>
            <person name="Quesneville H."/>
            <person name="Ram K.R."/>
            <person name="Rand D."/>
            <person name="Rasmussen M.D."/>
            <person name="Reed L.K."/>
            <person name="Reenan R."/>
            <person name="Reily A."/>
            <person name="Remington K.A."/>
            <person name="Rieger T.T."/>
            <person name="Ritchie M.G."/>
            <person name="Robin C."/>
            <person name="Rogers Y.H."/>
            <person name="Rohde C."/>
            <person name="Rozas J."/>
            <person name="Rubenfield M.J."/>
            <person name="Ruiz A."/>
            <person name="Russo S."/>
            <person name="Salzberg S.L."/>
            <person name="Sanchez-Gracia A."/>
            <person name="Saranga D.J."/>
            <person name="Sato H."/>
            <person name="Schaeffer S.W."/>
            <person name="Schatz M.C."/>
            <person name="Schlenke T."/>
            <person name="Schwartz R."/>
            <person name="Segarra C."/>
            <person name="Singh R.S."/>
            <person name="Sirot L."/>
            <person name="Sirota M."/>
            <person name="Sisneros N.B."/>
            <person name="Smith C.D."/>
            <person name="Smith T.F."/>
            <person name="Spieth J."/>
            <person name="Stage D.E."/>
            <person name="Stark A."/>
            <person name="Stephan W."/>
            <person name="Strausberg R.L."/>
            <person name="Strempel S."/>
            <person name="Sturgill D."/>
            <person name="Sutton G."/>
            <person name="Sutton G.G."/>
            <person name="Tao W."/>
            <person name="Teichmann S."/>
            <person name="Tobari Y.N."/>
            <person name="Tomimura Y."/>
            <person name="Tsolas J.M."/>
            <person name="Valente V.L."/>
            <person name="Venter E."/>
            <person name="Venter J.C."/>
            <person name="Vicario S."/>
            <person name="Vieira F.G."/>
            <person name="Vilella A.J."/>
            <person name="Villasante A."/>
            <person name="Walenz B."/>
            <person name="Wang J."/>
            <person name="Wasserman M."/>
            <person name="Watts T."/>
            <person name="Wilson D."/>
            <person name="Wilson R.K."/>
            <person name="Wing R.A."/>
            <person name="Wolfner M.F."/>
            <person name="Wong A."/>
            <person name="Wong G.K."/>
            <person name="Wu C.I."/>
            <person name="Wu G."/>
            <person name="Yamamoto D."/>
            <person name="Yang H.P."/>
            <person name="Yang S.P."/>
            <person name="Yorke J.A."/>
            <person name="Yoshida K."/>
            <person name="Zdobnov E."/>
            <person name="Zhang P."/>
            <person name="Zhang Y."/>
            <person name="Zimin A.V."/>
            <person name="Baldwin J."/>
            <person name="Abdouelleil A."/>
            <person name="Abdulkadir J."/>
            <person name="Abebe A."/>
            <person name="Abera B."/>
            <person name="Abreu J."/>
            <person name="Acer S.C."/>
            <person name="Aftuck L."/>
            <person name="Alexander A."/>
            <person name="An P."/>
            <person name="Anderson E."/>
            <person name="Anderson S."/>
            <person name="Arachi H."/>
            <person name="Azer M."/>
            <person name="Bachantsang P."/>
            <person name="Barry A."/>
            <person name="Bayul T."/>
            <person name="Berlin A."/>
            <person name="Bessette D."/>
            <person name="Bloom T."/>
            <person name="Blye J."/>
            <person name="Boguslavskiy L."/>
            <person name="Bonnet C."/>
            <person name="Boukhgalter B."/>
            <person name="Bourzgui I."/>
            <person name="Brown A."/>
            <person name="Cahill P."/>
            <person name="Channer S."/>
            <person name="Cheshatsang Y."/>
            <person name="Chuda L."/>
            <person name="Citroen M."/>
            <person name="Collymore A."/>
            <person name="Cooke P."/>
            <person name="Costello M."/>
            <person name="D'Aco K."/>
            <person name="Daza R."/>
            <person name="De Haan G."/>
            <person name="DeGray S."/>
            <person name="DeMaso C."/>
            <person name="Dhargay N."/>
            <person name="Dooley K."/>
            <person name="Dooley E."/>
            <person name="Doricent M."/>
            <person name="Dorje P."/>
            <person name="Dorjee K."/>
            <person name="Dupes A."/>
            <person name="Elong R."/>
            <person name="Falk J."/>
            <person name="Farina A."/>
            <person name="Faro S."/>
            <person name="Ferguson D."/>
            <person name="Fisher S."/>
            <person name="Foley C.D."/>
            <person name="Franke A."/>
            <person name="Friedrich D."/>
            <person name="Gadbois L."/>
            <person name="Gearin G."/>
            <person name="Gearin C.R."/>
            <person name="Giannoukos G."/>
            <person name="Goode T."/>
            <person name="Graham J."/>
            <person name="Grandbois E."/>
            <person name="Grewal S."/>
            <person name="Gyaltsen K."/>
            <person name="Hafez N."/>
            <person name="Hagos B."/>
            <person name="Hall J."/>
            <person name="Henson C."/>
            <person name="Hollinger A."/>
            <person name="Honan T."/>
            <person name="Huard M.D."/>
            <person name="Hughes L."/>
            <person name="Hurhula B."/>
            <person name="Husby M.E."/>
            <person name="Kamat A."/>
            <person name="Kanga B."/>
            <person name="Kashin S."/>
            <person name="Khazanovich D."/>
            <person name="Kisner P."/>
            <person name="Lance K."/>
            <person name="Lara M."/>
            <person name="Lee W."/>
            <person name="Lennon N."/>
            <person name="Letendre F."/>
            <person name="LeVine R."/>
            <person name="Lipovsky A."/>
            <person name="Liu X."/>
            <person name="Liu J."/>
            <person name="Liu S."/>
            <person name="Lokyitsang T."/>
            <person name="Lokyitsang Y."/>
            <person name="Lubonja R."/>
            <person name="Lui A."/>
            <person name="MacDonald P."/>
            <person name="Magnisalis V."/>
            <person name="Maru K."/>
            <person name="Matthews C."/>
            <person name="McCusker W."/>
            <person name="McDonough S."/>
            <person name="Mehta T."/>
            <person name="Meldrim J."/>
            <person name="Meneus L."/>
            <person name="Mihai O."/>
            <person name="Mihalev A."/>
            <person name="Mihova T."/>
            <person name="Mittelman R."/>
            <person name="Mlenga V."/>
            <person name="Montmayeur A."/>
            <person name="Mulrain L."/>
            <person name="Navidi A."/>
            <person name="Naylor J."/>
            <person name="Negash T."/>
            <person name="Nguyen T."/>
            <person name="Nguyen N."/>
            <person name="Nicol R."/>
            <person name="Norbu C."/>
            <person name="Norbu N."/>
            <person name="Novod N."/>
            <person name="O'Neill B."/>
            <person name="Osman S."/>
            <person name="Markiewicz E."/>
            <person name="Oyono O.L."/>
            <person name="Patti C."/>
            <person name="Phunkhang P."/>
            <person name="Pierre F."/>
            <person name="Priest M."/>
            <person name="Raghuraman S."/>
            <person name="Rege F."/>
            <person name="Reyes R."/>
            <person name="Rise C."/>
            <person name="Rogov P."/>
            <person name="Ross K."/>
            <person name="Ryan E."/>
            <person name="Settipalli S."/>
            <person name="Shea T."/>
            <person name="Sherpa N."/>
            <person name="Shi L."/>
            <person name="Shih D."/>
            <person name="Sparrow T."/>
            <person name="Spaulding J."/>
            <person name="Stalker J."/>
            <person name="Stange-Thomann N."/>
            <person name="Stavropoulos S."/>
            <person name="Stone C."/>
            <person name="Strader C."/>
            <person name="Tesfaye S."/>
            <person name="Thomson T."/>
            <person name="Thoulutsang Y."/>
            <person name="Thoulutsang D."/>
            <person name="Topham K."/>
            <person name="Topping I."/>
            <person name="Tsamla T."/>
            <person name="Vassiliev H."/>
            <person name="Vo A."/>
            <person name="Wangchuk T."/>
            <person name="Wangdi T."/>
            <person name="Weiand M."/>
            <person name="Wilkinson J."/>
            <person name="Wilson A."/>
            <person name="Yadav S."/>
            <person name="Young G."/>
            <person name="Yu Q."/>
            <person name="Zembek L."/>
            <person name="Zhong D."/>
            <person name="Zimmer A."/>
            <person name="Zwirko Z."/>
            <person name="Jaffe D.B."/>
            <person name="Alvarez P."/>
            <person name="Brockman W."/>
            <person name="Butler J."/>
            <person name="Chin C."/>
            <person name="Gnerre S."/>
            <person name="Grabherr M."/>
            <person name="Kleber M."/>
            <person name="Mauceli E."/>
            <person name="MacCallum I."/>
        </authorList>
    </citation>
    <scope>NUCLEOTIDE SEQUENCE [LARGE SCALE GENOMIC DNA]</scope>
    <source>
        <strain evidence="3">MSH-3 / Tucson 14011-0111.49</strain>
    </source>
</reference>
<evidence type="ECO:0000313" key="2">
    <source>
        <dbReference type="EMBL" id="EDW40276.1"/>
    </source>
</evidence>
<evidence type="ECO:0000256" key="1">
    <source>
        <dbReference type="SAM" id="MobiDB-lite"/>
    </source>
</evidence>
<sequence length="160" mass="17048">MSQSPTHNTRKNRAALPLSSSTELLLVGTGLATDEYPDPVNLLRNRKDKDGSRVSSPAHSASMHPLLLTDEDSDVDEGQNLNPRGTIDVDDPEMEFVRWQAFRFGAKSDSLHIFKGSIKGRYGTAGLGWAGLSHAGLMKSGSELELELALSLAGDSGAGG</sequence>
<gene>
    <name evidence="2" type="primary">Dper\GL24995</name>
    <name evidence="2" type="ORF">Dper_GL24995</name>
</gene>
<dbReference type="EMBL" id="CH479188">
    <property type="protein sequence ID" value="EDW40276.1"/>
    <property type="molecule type" value="Genomic_DNA"/>
</dbReference>
<accession>B4GR91</accession>
<feature type="region of interest" description="Disordered" evidence="1">
    <location>
        <begin position="34"/>
        <end position="67"/>
    </location>
</feature>
<dbReference type="AlphaFoldDB" id="B4GR91"/>
<keyword evidence="3" id="KW-1185">Reference proteome</keyword>
<organism evidence="3">
    <name type="scientific">Drosophila persimilis</name>
    <name type="common">Fruit fly</name>
    <dbReference type="NCBI Taxonomy" id="7234"/>
    <lineage>
        <taxon>Eukaryota</taxon>
        <taxon>Metazoa</taxon>
        <taxon>Ecdysozoa</taxon>
        <taxon>Arthropoda</taxon>
        <taxon>Hexapoda</taxon>
        <taxon>Insecta</taxon>
        <taxon>Pterygota</taxon>
        <taxon>Neoptera</taxon>
        <taxon>Endopterygota</taxon>
        <taxon>Diptera</taxon>
        <taxon>Brachycera</taxon>
        <taxon>Muscomorpha</taxon>
        <taxon>Ephydroidea</taxon>
        <taxon>Drosophilidae</taxon>
        <taxon>Drosophila</taxon>
        <taxon>Sophophora</taxon>
    </lineage>
</organism>
<proteinExistence type="predicted"/>
<evidence type="ECO:0000313" key="3">
    <source>
        <dbReference type="Proteomes" id="UP000008744"/>
    </source>
</evidence>
<dbReference type="HOGENOM" id="CLU_1653965_0_0_1"/>
<dbReference type="Proteomes" id="UP000008744">
    <property type="component" value="Unassembled WGS sequence"/>
</dbReference>
<protein>
    <submittedName>
        <fullName evidence="2">GL24995</fullName>
    </submittedName>
</protein>
<name>B4GR91_DROPE</name>